<dbReference type="GO" id="GO:0016740">
    <property type="term" value="F:transferase activity"/>
    <property type="evidence" value="ECO:0007669"/>
    <property type="project" value="UniProtKB-KW"/>
</dbReference>
<gene>
    <name evidence="2" type="ORF">MM415A02660_0003</name>
    <name evidence="1" type="ORF">MM415B01042_0020</name>
</gene>
<dbReference type="AlphaFoldDB" id="A0A6M3JTX0"/>
<protein>
    <submittedName>
        <fullName evidence="2">Putative nucleotidyltransferase</fullName>
    </submittedName>
</protein>
<name>A0A6M3JTX0_9ZZZZ</name>
<evidence type="ECO:0000313" key="1">
    <source>
        <dbReference type="EMBL" id="QJA60845.1"/>
    </source>
</evidence>
<dbReference type="InterPro" id="IPR018775">
    <property type="entry name" value="RlaP"/>
</dbReference>
<dbReference type="PANTHER" id="PTHR34817:SF1">
    <property type="entry name" value="NUCLEOTIDYLTRANSFERASE"/>
    <property type="match status" value="1"/>
</dbReference>
<organism evidence="2">
    <name type="scientific">viral metagenome</name>
    <dbReference type="NCBI Taxonomy" id="1070528"/>
    <lineage>
        <taxon>unclassified sequences</taxon>
        <taxon>metagenomes</taxon>
        <taxon>organismal metagenomes</taxon>
    </lineage>
</organism>
<proteinExistence type="predicted"/>
<dbReference type="EMBL" id="MT141422">
    <property type="protein sequence ID" value="QJA60845.1"/>
    <property type="molecule type" value="Genomic_DNA"/>
</dbReference>
<accession>A0A6M3JTX0</accession>
<reference evidence="2" key="1">
    <citation type="submission" date="2020-03" db="EMBL/GenBank/DDBJ databases">
        <title>The deep terrestrial virosphere.</title>
        <authorList>
            <person name="Holmfeldt K."/>
            <person name="Nilsson E."/>
            <person name="Simone D."/>
            <person name="Lopez-Fernandez M."/>
            <person name="Wu X."/>
            <person name="de Brujin I."/>
            <person name="Lundin D."/>
            <person name="Andersson A."/>
            <person name="Bertilsson S."/>
            <person name="Dopson M."/>
        </authorList>
    </citation>
    <scope>NUCLEOTIDE SEQUENCE</scope>
    <source>
        <strain evidence="2">MM415A02660</strain>
        <strain evidence="1">MM415B01042</strain>
    </source>
</reference>
<evidence type="ECO:0000313" key="2">
    <source>
        <dbReference type="EMBL" id="QJA72631.1"/>
    </source>
</evidence>
<dbReference type="Pfam" id="PF10127">
    <property type="entry name" value="RlaP"/>
    <property type="match status" value="1"/>
</dbReference>
<keyword evidence="2" id="KW-0808">Transferase</keyword>
<dbReference type="EMBL" id="MT141967">
    <property type="protein sequence ID" value="QJA72631.1"/>
    <property type="molecule type" value="Genomic_DNA"/>
</dbReference>
<dbReference type="PANTHER" id="PTHR34817">
    <property type="entry name" value="NUCLEOTIDYLTRANSFERASE"/>
    <property type="match status" value="1"/>
</dbReference>
<sequence>MILDIIWKEAWKNIQGGTREEIGDNDMNNLNLIVKMKFGSHLYGTASPESDMDFKGIFLPTKREVLLGKVPKSYNFTTKPKGVEGKNTPEDIDTEIYSLHYFLKLALEGQTVAIDMLHAPTDMIEQQDNKGIWGYLYNHRQMFYTKNLKAFVGYARRQASKYGIKGSRLNAAKEVLEVLAENSTNGDVLIMKDIWHLLPTGEHLYFTEPDRHGNIFYQVCGKKLGETIKVNYAYDIINKFYEEYGKRAQQAANNENIDWKAVSHAMRAAYQIREMLTDNTITFPLSNAKFILKVKNGELDYNTLVAPHLEAIMEEVENLTEESTLPNKPDYEFWDEWLCFVLEDNLLWK</sequence>